<dbReference type="Pfam" id="PF00102">
    <property type="entry name" value="Y_phosphatase"/>
    <property type="match status" value="1"/>
</dbReference>
<evidence type="ECO:0000313" key="6">
    <source>
        <dbReference type="Proteomes" id="UP000192596"/>
    </source>
</evidence>
<proteinExistence type="inferred from homology"/>
<sequence>MSVPSTSTVKSSPKIPAFLDQSKAERHAKFIDLEWGQRNRLLEGTKQPADPSKPTSPWSRLTGDLFTSRNRYADVSPFAQNRVKLQVAEGVNDYINASPIQLGKRRYIATQGPKTTNLNHFYRMLSHEVQGAAVVVMLTQTHEANREKCSQYYPLSDEDSPLVIPSDEESGDDFQGEVELEDITDDPKTKITLRRMLLRTRTTPEPSTEHDEKPIYHLLFAGWPDFLVPEGDDRQALIRLIQLSARLNANGPKSPPSGPESRDSNFLAPYYDFTTSPQTNPRIIHCSAGVGRSGTFIALDYLLHLMYNGELDNTPDDSDPVAETVDNLRQQRMMMVQGEGQFHFVYEVLKEVWMLRHQQGMNGNDAVGGADENGGVKA</sequence>
<dbReference type="SMART" id="SM00194">
    <property type="entry name" value="PTPc"/>
    <property type="match status" value="1"/>
</dbReference>
<dbReference type="InterPro" id="IPR029021">
    <property type="entry name" value="Prot-tyrosine_phosphatase-like"/>
</dbReference>
<keyword evidence="6" id="KW-1185">Reference proteome</keyword>
<dbReference type="STRING" id="1507870.A0A1V8SRR1"/>
<dbReference type="InterPro" id="IPR003595">
    <property type="entry name" value="Tyr_Pase_cat"/>
</dbReference>
<evidence type="ECO:0008006" key="7">
    <source>
        <dbReference type="Google" id="ProtNLM"/>
    </source>
</evidence>
<organism evidence="5 6">
    <name type="scientific">Cryoendolithus antarcticus</name>
    <dbReference type="NCBI Taxonomy" id="1507870"/>
    <lineage>
        <taxon>Eukaryota</taxon>
        <taxon>Fungi</taxon>
        <taxon>Dikarya</taxon>
        <taxon>Ascomycota</taxon>
        <taxon>Pezizomycotina</taxon>
        <taxon>Dothideomycetes</taxon>
        <taxon>Dothideomycetidae</taxon>
        <taxon>Cladosporiales</taxon>
        <taxon>Cladosporiaceae</taxon>
        <taxon>Cryoendolithus</taxon>
    </lineage>
</organism>
<evidence type="ECO:0000313" key="5">
    <source>
        <dbReference type="EMBL" id="OQO01704.1"/>
    </source>
</evidence>
<dbReference type="InParanoid" id="A0A1V8SRR1"/>
<dbReference type="PANTHER" id="PTHR19134">
    <property type="entry name" value="RECEPTOR-TYPE TYROSINE-PROTEIN PHOSPHATASE"/>
    <property type="match status" value="1"/>
</dbReference>
<evidence type="ECO:0000256" key="1">
    <source>
        <dbReference type="ARBA" id="ARBA00009649"/>
    </source>
</evidence>
<comment type="caution">
    <text evidence="5">The sequence shown here is derived from an EMBL/GenBank/DDBJ whole genome shotgun (WGS) entry which is preliminary data.</text>
</comment>
<dbReference type="InterPro" id="IPR016130">
    <property type="entry name" value="Tyr_Pase_AS"/>
</dbReference>
<dbReference type="PROSITE" id="PS50056">
    <property type="entry name" value="TYR_PHOSPHATASE_2"/>
    <property type="match status" value="1"/>
</dbReference>
<dbReference type="PRINTS" id="PR00700">
    <property type="entry name" value="PRTYPHPHTASE"/>
</dbReference>
<evidence type="ECO:0000259" key="3">
    <source>
        <dbReference type="PROSITE" id="PS50055"/>
    </source>
</evidence>
<dbReference type="InterPro" id="IPR050348">
    <property type="entry name" value="Protein-Tyr_Phosphatase"/>
</dbReference>
<dbReference type="GO" id="GO:0004725">
    <property type="term" value="F:protein tyrosine phosphatase activity"/>
    <property type="evidence" value="ECO:0007669"/>
    <property type="project" value="InterPro"/>
</dbReference>
<comment type="similarity">
    <text evidence="1">Belongs to the protein-tyrosine phosphatase family. Non-receptor class subfamily.</text>
</comment>
<dbReference type="PROSITE" id="PS50055">
    <property type="entry name" value="TYR_PHOSPHATASE_PTP"/>
    <property type="match status" value="1"/>
</dbReference>
<dbReference type="OrthoDB" id="10253954at2759"/>
<dbReference type="EMBL" id="NAJO01000030">
    <property type="protein sequence ID" value="OQO01704.1"/>
    <property type="molecule type" value="Genomic_DNA"/>
</dbReference>
<dbReference type="InterPro" id="IPR000387">
    <property type="entry name" value="Tyr_Pase_dom"/>
</dbReference>
<accession>A0A1V8SRR1</accession>
<dbReference type="SUPFAM" id="SSF52799">
    <property type="entry name" value="(Phosphotyrosine protein) phosphatases II"/>
    <property type="match status" value="1"/>
</dbReference>
<dbReference type="PANTHER" id="PTHR19134:SF449">
    <property type="entry name" value="TYROSINE-PROTEIN PHOSPHATASE 1"/>
    <property type="match status" value="1"/>
</dbReference>
<feature type="domain" description="Tyrosine specific protein phosphatases" evidence="4">
    <location>
        <begin position="264"/>
        <end position="343"/>
    </location>
</feature>
<dbReference type="InterPro" id="IPR000242">
    <property type="entry name" value="PTP_cat"/>
</dbReference>
<evidence type="ECO:0000256" key="2">
    <source>
        <dbReference type="SAM" id="MobiDB-lite"/>
    </source>
</evidence>
<feature type="region of interest" description="Disordered" evidence="2">
    <location>
        <begin position="248"/>
        <end position="271"/>
    </location>
</feature>
<dbReference type="SMART" id="SM00404">
    <property type="entry name" value="PTPc_motif"/>
    <property type="match status" value="1"/>
</dbReference>
<dbReference type="AlphaFoldDB" id="A0A1V8SRR1"/>
<dbReference type="FunCoup" id="A0A1V8SRR1">
    <property type="interactions" value="1653"/>
</dbReference>
<feature type="domain" description="Tyrosine-protein phosphatase" evidence="3">
    <location>
        <begin position="69"/>
        <end position="352"/>
    </location>
</feature>
<protein>
    <recommendedName>
        <fullName evidence="7">Tyrosine specific protein phosphatases domain-containing protein</fullName>
    </recommendedName>
</protein>
<dbReference type="PROSITE" id="PS00383">
    <property type="entry name" value="TYR_PHOSPHATASE_1"/>
    <property type="match status" value="1"/>
</dbReference>
<dbReference type="Gene3D" id="3.90.190.10">
    <property type="entry name" value="Protein tyrosine phosphatase superfamily"/>
    <property type="match status" value="1"/>
</dbReference>
<dbReference type="Proteomes" id="UP000192596">
    <property type="component" value="Unassembled WGS sequence"/>
</dbReference>
<reference evidence="6" key="1">
    <citation type="submission" date="2017-03" db="EMBL/GenBank/DDBJ databases">
        <title>Genomes of endolithic fungi from Antarctica.</title>
        <authorList>
            <person name="Coleine C."/>
            <person name="Masonjones S."/>
            <person name="Stajich J.E."/>
        </authorList>
    </citation>
    <scope>NUCLEOTIDE SEQUENCE [LARGE SCALE GENOMIC DNA]</scope>
    <source>
        <strain evidence="6">CCFEE 5527</strain>
    </source>
</reference>
<name>A0A1V8SRR1_9PEZI</name>
<evidence type="ECO:0000259" key="4">
    <source>
        <dbReference type="PROSITE" id="PS50056"/>
    </source>
</evidence>
<gene>
    <name evidence="5" type="ORF">B0A48_12741</name>
</gene>